<gene>
    <name evidence="1" type="ORF">BCF46_3913</name>
</gene>
<protein>
    <submittedName>
        <fullName evidence="1">Glycosyltransferase involved in cell wall biosynthesis</fullName>
    </submittedName>
</protein>
<sequence length="396" mass="42437">MTSPAPTLVVFQHGHFAEAHAKAQSGAPETYRDQYASVAYVAGLAAAYNVTTLSICDAAHDMVLAPNLRSIGVPLAQMNAGKADSILAELAPDLMVLRAPYSAALRYAAAHATPSLPCFADIFQTRSGLRGLKDTWRFAALRRLLSGAHIPCVANHSLNASRALVDVIGLPPQRVVPWDWTRVTPAPHGKDHAGDLPRAFYAGVLSEAKGVGDCLDAIRLLKDQGLILSLSLAGKGTEDMPIEAWQNRAQVMGISDQVTFLGLIPNAQVRARMAAHDMVLVPSRHTYPEGLPNTIYEGLASRSPLVISDHPAFAGRLTHGQGCVQFKAGDPSALARAMSTLCAQPALYSRLSHGADLALNRLYIGLEWSDLVQHFLDDPSDATGWVLRHSLSAQQV</sequence>
<keyword evidence="1" id="KW-0808">Transferase</keyword>
<dbReference type="AlphaFoldDB" id="A0A497VHR1"/>
<dbReference type="PANTHER" id="PTHR12526">
    <property type="entry name" value="GLYCOSYLTRANSFERASE"/>
    <property type="match status" value="1"/>
</dbReference>
<dbReference type="CDD" id="cd03801">
    <property type="entry name" value="GT4_PimA-like"/>
    <property type="match status" value="1"/>
</dbReference>
<dbReference type="EMBL" id="RCCE01000010">
    <property type="protein sequence ID" value="RLJ36223.1"/>
    <property type="molecule type" value="Genomic_DNA"/>
</dbReference>
<dbReference type="OrthoDB" id="9790710at2"/>
<dbReference type="Gene3D" id="3.40.50.2000">
    <property type="entry name" value="Glycogen Phosphorylase B"/>
    <property type="match status" value="2"/>
</dbReference>
<reference evidence="1 2" key="1">
    <citation type="submission" date="2018-10" db="EMBL/GenBank/DDBJ databases">
        <title>Genomic Encyclopedia of Archaeal and Bacterial Type Strains, Phase II (KMG-II): from individual species to whole genera.</title>
        <authorList>
            <person name="Goeker M."/>
        </authorList>
    </citation>
    <scope>NUCLEOTIDE SEQUENCE [LARGE SCALE GENOMIC DNA]</scope>
    <source>
        <strain evidence="1 2">DSM 29466</strain>
    </source>
</reference>
<keyword evidence="2" id="KW-1185">Reference proteome</keyword>
<name>A0A497VHR1_9RHOB</name>
<organism evidence="1 2">
    <name type="scientific">Litoreibacter meonggei</name>
    <dbReference type="NCBI Taxonomy" id="1049199"/>
    <lineage>
        <taxon>Bacteria</taxon>
        <taxon>Pseudomonadati</taxon>
        <taxon>Pseudomonadota</taxon>
        <taxon>Alphaproteobacteria</taxon>
        <taxon>Rhodobacterales</taxon>
        <taxon>Roseobacteraceae</taxon>
        <taxon>Litoreibacter</taxon>
    </lineage>
</organism>
<evidence type="ECO:0000313" key="2">
    <source>
        <dbReference type="Proteomes" id="UP000269157"/>
    </source>
</evidence>
<dbReference type="Pfam" id="PF13692">
    <property type="entry name" value="Glyco_trans_1_4"/>
    <property type="match status" value="1"/>
</dbReference>
<dbReference type="Proteomes" id="UP000269157">
    <property type="component" value="Unassembled WGS sequence"/>
</dbReference>
<evidence type="ECO:0000313" key="1">
    <source>
        <dbReference type="EMBL" id="RLJ36223.1"/>
    </source>
</evidence>
<proteinExistence type="predicted"/>
<dbReference type="RefSeq" id="WP_121028340.1">
    <property type="nucleotide sequence ID" value="NZ_RCCE01000010.1"/>
</dbReference>
<dbReference type="SUPFAM" id="SSF53756">
    <property type="entry name" value="UDP-Glycosyltransferase/glycogen phosphorylase"/>
    <property type="match status" value="1"/>
</dbReference>
<dbReference type="PANTHER" id="PTHR12526:SF638">
    <property type="entry name" value="SPORE COAT PROTEIN SA"/>
    <property type="match status" value="1"/>
</dbReference>
<dbReference type="GO" id="GO:0016757">
    <property type="term" value="F:glycosyltransferase activity"/>
    <property type="evidence" value="ECO:0007669"/>
    <property type="project" value="TreeGrafter"/>
</dbReference>
<comment type="caution">
    <text evidence="1">The sequence shown here is derived from an EMBL/GenBank/DDBJ whole genome shotgun (WGS) entry which is preliminary data.</text>
</comment>
<accession>A0A497VHR1</accession>